<evidence type="ECO:0000256" key="5">
    <source>
        <dbReference type="ARBA" id="ARBA00010185"/>
    </source>
</evidence>
<evidence type="ECO:0000256" key="6">
    <source>
        <dbReference type="ARBA" id="ARBA00012487"/>
    </source>
</evidence>
<comment type="pathway">
    <text evidence="3 18">Phospholipid metabolism; CDP-diacylglycerol biosynthesis; CDP-diacylglycerol from sn-glycerol 3-phosphate: step 3/3.</text>
</comment>
<dbReference type="Proteomes" id="UP000195514">
    <property type="component" value="Chromosome I"/>
</dbReference>
<protein>
    <recommendedName>
        <fullName evidence="7 18">Phosphatidate cytidylyltransferase</fullName>
        <ecNumber evidence="6 18">2.7.7.41</ecNumber>
    </recommendedName>
</protein>
<keyword evidence="17" id="KW-1208">Phospholipid metabolism</keyword>
<proteinExistence type="inferred from homology"/>
<dbReference type="EMBL" id="LT859958">
    <property type="protein sequence ID" value="SMX53089.1"/>
    <property type="molecule type" value="Genomic_DNA"/>
</dbReference>
<dbReference type="KEGG" id="abat:CFX1CAM_0023"/>
<comment type="similarity">
    <text evidence="5 18">Belongs to the CDS family.</text>
</comment>
<keyword evidence="13 19" id="KW-1133">Transmembrane helix</keyword>
<keyword evidence="16" id="KW-0594">Phospholipid biosynthesis</keyword>
<evidence type="ECO:0000313" key="20">
    <source>
        <dbReference type="EMBL" id="SMX53089.1"/>
    </source>
</evidence>
<dbReference type="GO" id="GO:0005886">
    <property type="term" value="C:plasma membrane"/>
    <property type="evidence" value="ECO:0007669"/>
    <property type="project" value="UniProtKB-SubCell"/>
</dbReference>
<feature type="transmembrane region" description="Helical" evidence="19">
    <location>
        <begin position="76"/>
        <end position="96"/>
    </location>
</feature>
<keyword evidence="14" id="KW-0443">Lipid metabolism</keyword>
<accession>A0A1Y6K3B3</accession>
<feature type="transmembrane region" description="Helical" evidence="19">
    <location>
        <begin position="12"/>
        <end position="40"/>
    </location>
</feature>
<evidence type="ECO:0000256" key="18">
    <source>
        <dbReference type="RuleBase" id="RU003938"/>
    </source>
</evidence>
<feature type="transmembrane region" description="Helical" evidence="19">
    <location>
        <begin position="206"/>
        <end position="227"/>
    </location>
</feature>
<dbReference type="PROSITE" id="PS01315">
    <property type="entry name" value="CDS"/>
    <property type="match status" value="1"/>
</dbReference>
<keyword evidence="12 18" id="KW-0548">Nucleotidyltransferase</keyword>
<keyword evidence="21" id="KW-1185">Reference proteome</keyword>
<sequence length="273" mass="29644">MLSQRVNAALVFIPLVLILIYLGGWAFNLFILLILLVATYEFTRLFKEMGHQPSLVMLLLGVALFVVQRWTLDDAYLVPLLTLLVLANTINGLVEYERGRDGAALGFVINLAGILYLGWVGGGMISLRALENGLGWMLTALPSVWLADSGAYFIGSWLGVKKMSPRLSPNKTWAGLAGEVVTGTLFGALLVLLWRSVGWLPAVTPLWQGAVMGFVLALVSAAGDLLVSLFKRTAKVKDTGNLIPGHGGILDRIDSWIWAALVGYHLVQLFAVI</sequence>
<organism evidence="20 21">
    <name type="scientific">Candidatus Brevifilum fermentans</name>
    <dbReference type="NCBI Taxonomy" id="1986204"/>
    <lineage>
        <taxon>Bacteria</taxon>
        <taxon>Bacillati</taxon>
        <taxon>Chloroflexota</taxon>
        <taxon>Anaerolineae</taxon>
        <taxon>Anaerolineales</taxon>
        <taxon>Anaerolineaceae</taxon>
        <taxon>Candidatus Brevifilum</taxon>
    </lineage>
</organism>
<dbReference type="PANTHER" id="PTHR46382">
    <property type="entry name" value="PHOSPHATIDATE CYTIDYLYLTRANSFERASE"/>
    <property type="match status" value="1"/>
</dbReference>
<evidence type="ECO:0000256" key="10">
    <source>
        <dbReference type="ARBA" id="ARBA00022679"/>
    </source>
</evidence>
<dbReference type="PANTHER" id="PTHR46382:SF1">
    <property type="entry name" value="PHOSPHATIDATE CYTIDYLYLTRANSFERASE"/>
    <property type="match status" value="1"/>
</dbReference>
<dbReference type="GO" id="GO:0004605">
    <property type="term" value="F:phosphatidate cytidylyltransferase activity"/>
    <property type="evidence" value="ECO:0007669"/>
    <property type="project" value="UniProtKB-EC"/>
</dbReference>
<keyword evidence="8" id="KW-1003">Cell membrane</keyword>
<comment type="catalytic activity">
    <reaction evidence="1 18">
        <text>a 1,2-diacyl-sn-glycero-3-phosphate + CTP + H(+) = a CDP-1,2-diacyl-sn-glycerol + diphosphate</text>
        <dbReference type="Rhea" id="RHEA:16229"/>
        <dbReference type="ChEBI" id="CHEBI:15378"/>
        <dbReference type="ChEBI" id="CHEBI:33019"/>
        <dbReference type="ChEBI" id="CHEBI:37563"/>
        <dbReference type="ChEBI" id="CHEBI:58332"/>
        <dbReference type="ChEBI" id="CHEBI:58608"/>
        <dbReference type="EC" id="2.7.7.41"/>
    </reaction>
</comment>
<evidence type="ECO:0000256" key="3">
    <source>
        <dbReference type="ARBA" id="ARBA00005119"/>
    </source>
</evidence>
<dbReference type="Pfam" id="PF01148">
    <property type="entry name" value="CTP_transf_1"/>
    <property type="match status" value="1"/>
</dbReference>
<evidence type="ECO:0000256" key="13">
    <source>
        <dbReference type="ARBA" id="ARBA00022989"/>
    </source>
</evidence>
<evidence type="ECO:0000256" key="9">
    <source>
        <dbReference type="ARBA" id="ARBA00022516"/>
    </source>
</evidence>
<dbReference type="UniPathway" id="UPA00557">
    <property type="reaction ID" value="UER00614"/>
</dbReference>
<evidence type="ECO:0000256" key="11">
    <source>
        <dbReference type="ARBA" id="ARBA00022692"/>
    </source>
</evidence>
<feature type="transmembrane region" description="Helical" evidence="19">
    <location>
        <begin position="52"/>
        <end position="70"/>
    </location>
</feature>
<evidence type="ECO:0000313" key="21">
    <source>
        <dbReference type="Proteomes" id="UP000195514"/>
    </source>
</evidence>
<reference evidence="21" key="1">
    <citation type="submission" date="2017-05" db="EMBL/GenBank/DDBJ databases">
        <authorList>
            <person name="Kirkegaard R."/>
            <person name="Mcilroy J S."/>
        </authorList>
    </citation>
    <scope>NUCLEOTIDE SEQUENCE [LARGE SCALE GENOMIC DNA]</scope>
</reference>
<evidence type="ECO:0000256" key="12">
    <source>
        <dbReference type="ARBA" id="ARBA00022695"/>
    </source>
</evidence>
<comment type="pathway">
    <text evidence="4">Lipid metabolism.</text>
</comment>
<evidence type="ECO:0000256" key="4">
    <source>
        <dbReference type="ARBA" id="ARBA00005189"/>
    </source>
</evidence>
<evidence type="ECO:0000256" key="2">
    <source>
        <dbReference type="ARBA" id="ARBA00004651"/>
    </source>
</evidence>
<evidence type="ECO:0000256" key="19">
    <source>
        <dbReference type="SAM" id="Phobius"/>
    </source>
</evidence>
<dbReference type="AlphaFoldDB" id="A0A1Y6K3B3"/>
<dbReference type="InterPro" id="IPR000374">
    <property type="entry name" value="PC_trans"/>
</dbReference>
<gene>
    <name evidence="20" type="primary">cdsA</name>
    <name evidence="20" type="ORF">CFX1CAM_0023</name>
</gene>
<dbReference type="GO" id="GO:0016024">
    <property type="term" value="P:CDP-diacylglycerol biosynthetic process"/>
    <property type="evidence" value="ECO:0007669"/>
    <property type="project" value="UniProtKB-UniPathway"/>
</dbReference>
<dbReference type="OrthoDB" id="9799199at2"/>
<evidence type="ECO:0000256" key="8">
    <source>
        <dbReference type="ARBA" id="ARBA00022475"/>
    </source>
</evidence>
<evidence type="ECO:0000256" key="7">
    <source>
        <dbReference type="ARBA" id="ARBA00019373"/>
    </source>
</evidence>
<keyword evidence="10 18" id="KW-0808">Transferase</keyword>
<keyword evidence="9" id="KW-0444">Lipid biosynthesis</keyword>
<name>A0A1Y6K3B3_9CHLR</name>
<evidence type="ECO:0000256" key="1">
    <source>
        <dbReference type="ARBA" id="ARBA00001698"/>
    </source>
</evidence>
<dbReference type="RefSeq" id="WP_087861049.1">
    <property type="nucleotide sequence ID" value="NZ_LT859958.1"/>
</dbReference>
<dbReference type="EC" id="2.7.7.41" evidence="6 18"/>
<evidence type="ECO:0000256" key="17">
    <source>
        <dbReference type="ARBA" id="ARBA00023264"/>
    </source>
</evidence>
<evidence type="ECO:0000256" key="14">
    <source>
        <dbReference type="ARBA" id="ARBA00023098"/>
    </source>
</evidence>
<keyword evidence="11 18" id="KW-0812">Transmembrane</keyword>
<evidence type="ECO:0000256" key="15">
    <source>
        <dbReference type="ARBA" id="ARBA00023136"/>
    </source>
</evidence>
<evidence type="ECO:0000256" key="16">
    <source>
        <dbReference type="ARBA" id="ARBA00023209"/>
    </source>
</evidence>
<feature type="transmembrane region" description="Helical" evidence="19">
    <location>
        <begin position="134"/>
        <end position="160"/>
    </location>
</feature>
<comment type="subcellular location">
    <subcellularLocation>
        <location evidence="2">Cell membrane</location>
        <topology evidence="2">Multi-pass membrane protein</topology>
    </subcellularLocation>
</comment>
<keyword evidence="15 19" id="KW-0472">Membrane</keyword>
<feature type="transmembrane region" description="Helical" evidence="19">
    <location>
        <begin position="172"/>
        <end position="194"/>
    </location>
</feature>
<feature type="transmembrane region" description="Helical" evidence="19">
    <location>
        <begin position="103"/>
        <end position="122"/>
    </location>
</feature>